<dbReference type="InterPro" id="IPR018297">
    <property type="entry name" value="A/G_cyclase_CS"/>
</dbReference>
<evidence type="ECO:0000256" key="13">
    <source>
        <dbReference type="PROSITE-ProRule" id="PRU00076"/>
    </source>
</evidence>
<dbReference type="PROSITE" id="PS50011">
    <property type="entry name" value="PROTEIN_KINASE_DOM"/>
    <property type="match status" value="1"/>
</dbReference>
<dbReference type="CDD" id="cd07302">
    <property type="entry name" value="CHD"/>
    <property type="match status" value="1"/>
</dbReference>
<proteinExistence type="inferred from homology"/>
<feature type="domain" description="EGF-like" evidence="19">
    <location>
        <begin position="1030"/>
        <end position="1063"/>
    </location>
</feature>
<dbReference type="GO" id="GO:0035556">
    <property type="term" value="P:intracellular signal transduction"/>
    <property type="evidence" value="ECO:0007669"/>
    <property type="project" value="InterPro"/>
</dbReference>
<feature type="chain" id="PRO_5013301481" description="Guanylate cyclase" evidence="17">
    <location>
        <begin position="28"/>
        <end position="1692"/>
    </location>
</feature>
<evidence type="ECO:0000256" key="3">
    <source>
        <dbReference type="ARBA" id="ARBA00022692"/>
    </source>
</evidence>
<dbReference type="GO" id="GO:0004672">
    <property type="term" value="F:protein kinase activity"/>
    <property type="evidence" value="ECO:0007669"/>
    <property type="project" value="InterPro"/>
</dbReference>
<accession>A0A210PX52</accession>
<dbReference type="GO" id="GO:0004383">
    <property type="term" value="F:guanylate cyclase activity"/>
    <property type="evidence" value="ECO:0007669"/>
    <property type="project" value="UniProtKB-EC"/>
</dbReference>
<dbReference type="InterPro" id="IPR050401">
    <property type="entry name" value="Cyclic_nucleotide_synthase"/>
</dbReference>
<feature type="domain" description="Protein kinase" evidence="18">
    <location>
        <begin position="1069"/>
        <end position="1422"/>
    </location>
</feature>
<keyword evidence="6 16" id="KW-1133">Transmembrane helix</keyword>
<dbReference type="GO" id="GO:0005524">
    <property type="term" value="F:ATP binding"/>
    <property type="evidence" value="ECO:0007669"/>
    <property type="project" value="InterPro"/>
</dbReference>
<dbReference type="SUPFAM" id="SSF55073">
    <property type="entry name" value="Nucleotide cyclase"/>
    <property type="match status" value="1"/>
</dbReference>
<keyword evidence="4 17" id="KW-0732">Signal</keyword>
<evidence type="ECO:0000259" key="18">
    <source>
        <dbReference type="PROSITE" id="PS50011"/>
    </source>
</evidence>
<dbReference type="InterPro" id="IPR029787">
    <property type="entry name" value="Nucleotide_cyclase"/>
</dbReference>
<dbReference type="Gene3D" id="2.10.25.10">
    <property type="entry name" value="Laminin"/>
    <property type="match status" value="2"/>
</dbReference>
<dbReference type="GO" id="GO:0005525">
    <property type="term" value="F:GTP binding"/>
    <property type="evidence" value="ECO:0007669"/>
    <property type="project" value="UniProtKB-KW"/>
</dbReference>
<gene>
    <name evidence="21" type="ORF">KP79_PYT21025</name>
</gene>
<dbReference type="PROSITE" id="PS01186">
    <property type="entry name" value="EGF_2"/>
    <property type="match status" value="2"/>
</dbReference>
<protein>
    <recommendedName>
        <fullName evidence="2 15">Guanylate cyclase</fullName>
        <ecNumber evidence="2 15">4.6.1.2</ecNumber>
    </recommendedName>
</protein>
<keyword evidence="13" id="KW-0245">EGF-like domain</keyword>
<name>A0A210PX52_MIZYE</name>
<comment type="similarity">
    <text evidence="14">Belongs to the adenylyl cyclase class-4/guanylyl cyclase family.</text>
</comment>
<feature type="transmembrane region" description="Helical" evidence="16">
    <location>
        <begin position="1065"/>
        <end position="1092"/>
    </location>
</feature>
<dbReference type="SUPFAM" id="SSF56112">
    <property type="entry name" value="Protein kinase-like (PK-like)"/>
    <property type="match status" value="1"/>
</dbReference>
<feature type="disulfide bond" evidence="13">
    <location>
        <begin position="1053"/>
        <end position="1062"/>
    </location>
</feature>
<dbReference type="InterPro" id="IPR001245">
    <property type="entry name" value="Ser-Thr/Tyr_kinase_cat_dom"/>
</dbReference>
<dbReference type="OrthoDB" id="1890790at2759"/>
<keyword evidence="8 16" id="KW-0472">Membrane</keyword>
<evidence type="ECO:0000256" key="8">
    <source>
        <dbReference type="ARBA" id="ARBA00023136"/>
    </source>
</evidence>
<dbReference type="InterPro" id="IPR000742">
    <property type="entry name" value="EGF"/>
</dbReference>
<reference evidence="21 22" key="1">
    <citation type="journal article" date="2017" name="Nat. Ecol. Evol.">
        <title>Scallop genome provides insights into evolution of bilaterian karyotype and development.</title>
        <authorList>
            <person name="Wang S."/>
            <person name="Zhang J."/>
            <person name="Jiao W."/>
            <person name="Li J."/>
            <person name="Xun X."/>
            <person name="Sun Y."/>
            <person name="Guo X."/>
            <person name="Huan P."/>
            <person name="Dong B."/>
            <person name="Zhang L."/>
            <person name="Hu X."/>
            <person name="Sun X."/>
            <person name="Wang J."/>
            <person name="Zhao C."/>
            <person name="Wang Y."/>
            <person name="Wang D."/>
            <person name="Huang X."/>
            <person name="Wang R."/>
            <person name="Lv J."/>
            <person name="Li Y."/>
            <person name="Zhang Z."/>
            <person name="Liu B."/>
            <person name="Lu W."/>
            <person name="Hui Y."/>
            <person name="Liang J."/>
            <person name="Zhou Z."/>
            <person name="Hou R."/>
            <person name="Li X."/>
            <person name="Liu Y."/>
            <person name="Li H."/>
            <person name="Ning X."/>
            <person name="Lin Y."/>
            <person name="Zhao L."/>
            <person name="Xing Q."/>
            <person name="Dou J."/>
            <person name="Li Y."/>
            <person name="Mao J."/>
            <person name="Guo H."/>
            <person name="Dou H."/>
            <person name="Li T."/>
            <person name="Mu C."/>
            <person name="Jiang W."/>
            <person name="Fu Q."/>
            <person name="Fu X."/>
            <person name="Miao Y."/>
            <person name="Liu J."/>
            <person name="Yu Q."/>
            <person name="Li R."/>
            <person name="Liao H."/>
            <person name="Li X."/>
            <person name="Kong Y."/>
            <person name="Jiang Z."/>
            <person name="Chourrout D."/>
            <person name="Li R."/>
            <person name="Bao Z."/>
        </authorList>
    </citation>
    <scope>NUCLEOTIDE SEQUENCE [LARGE SCALE GENOMIC DNA]</scope>
    <source>
        <strain evidence="21 22">PY_sf001</strain>
    </source>
</reference>
<evidence type="ECO:0000256" key="6">
    <source>
        <dbReference type="ARBA" id="ARBA00022989"/>
    </source>
</evidence>
<evidence type="ECO:0000256" key="12">
    <source>
        <dbReference type="ARBA" id="ARBA00023293"/>
    </source>
</evidence>
<keyword evidence="11 14" id="KW-0456">Lyase</keyword>
<dbReference type="Pfam" id="PF07714">
    <property type="entry name" value="PK_Tyr_Ser-Thr"/>
    <property type="match status" value="1"/>
</dbReference>
<dbReference type="GO" id="GO:0004016">
    <property type="term" value="F:adenylate cyclase activity"/>
    <property type="evidence" value="ECO:0007669"/>
    <property type="project" value="TreeGrafter"/>
</dbReference>
<dbReference type="SUPFAM" id="SSF53822">
    <property type="entry name" value="Periplasmic binding protein-like I"/>
    <property type="match status" value="1"/>
</dbReference>
<dbReference type="PROSITE" id="PS50125">
    <property type="entry name" value="GUANYLATE_CYCLASE_2"/>
    <property type="match status" value="1"/>
</dbReference>
<dbReference type="PROSITE" id="PS00022">
    <property type="entry name" value="EGF_1"/>
    <property type="match status" value="2"/>
</dbReference>
<dbReference type="PROSITE" id="PS50026">
    <property type="entry name" value="EGF_3"/>
    <property type="match status" value="1"/>
</dbReference>
<organism evidence="21 22">
    <name type="scientific">Mizuhopecten yessoensis</name>
    <name type="common">Japanese scallop</name>
    <name type="synonym">Patinopecten yessoensis</name>
    <dbReference type="NCBI Taxonomy" id="6573"/>
    <lineage>
        <taxon>Eukaryota</taxon>
        <taxon>Metazoa</taxon>
        <taxon>Spiralia</taxon>
        <taxon>Lophotrochozoa</taxon>
        <taxon>Mollusca</taxon>
        <taxon>Bivalvia</taxon>
        <taxon>Autobranchia</taxon>
        <taxon>Pteriomorphia</taxon>
        <taxon>Pectinida</taxon>
        <taxon>Pectinoidea</taxon>
        <taxon>Pectinidae</taxon>
        <taxon>Mizuhopecten</taxon>
    </lineage>
</organism>
<evidence type="ECO:0000259" key="20">
    <source>
        <dbReference type="PROSITE" id="PS50125"/>
    </source>
</evidence>
<dbReference type="PANTHER" id="PTHR11920">
    <property type="entry name" value="GUANYLYL CYCLASE"/>
    <property type="match status" value="1"/>
</dbReference>
<evidence type="ECO:0000256" key="14">
    <source>
        <dbReference type="RuleBase" id="RU000405"/>
    </source>
</evidence>
<dbReference type="GO" id="GO:0007168">
    <property type="term" value="P:receptor guanylyl cyclase signaling pathway"/>
    <property type="evidence" value="ECO:0007669"/>
    <property type="project" value="TreeGrafter"/>
</dbReference>
<sequence length="1692" mass="187036">MRLYQRKNMYLVVTAVSLLLLAGLLEAAVITVDLDPTYSPGAVPASDADRIYHSALYHPMSKPILAYLKVDGVVDKDFYGTCNITTVDIYAYNSTGATTDTWESSGGQLCQYVNRNQYPKSYDPLFSWVCGDNTTLVDVPVYAGELRADALYHAHSVVPPRERAILFSVEYDGLVYTTITDPIEVTENAQNVSLSTPPPSTIVANKGFPIDVHILDSSGSLITSGLDSTLDVTIKVAWLEDLSVMYHDNGYRNMLFYENVRLGGTDMVQSKSTHNKLITKRASGGIASFTDVRLLDVHTCVQLNITLTMPRYPLFRLPTTMNEEKHVHELTNGLNGYYINSTNDGGVYITNCIAVTEQTAASINLLNGNDVHTTVAANFPIDDGAILEIQDSAGDRVWSGGDANLTISVTSSGGGCVSSDSQNITASHGQAVFAGSFCDVGTGFVLSFDADSLVTPGPLTGTASDPFNVTNEIYIANFIDTYGSSATSDTGPFIDAFATYAIEDIADGYFPDLLQGRTLSMNSYDVGKDGSLAPAAFQGMIDHGKLNPSEKVRGIIGFGSNTATKKMASYLSANQMPSLATREDEAEFTDKGVYPYYSRLSWDLAAVAQCLMIACRDRGWKKMIIVREIDYQIHQVLYQKAALFNLDITQEVIIPKLSPEQYAPGVIDTQMEQIKKAGTKIIHLFAYAPLQWFIISEAIRHNISCYHGYEWGLLNDVGWHFPWANQHPMCLGPITCTMAWIGYFGVGGTYNVSGMMTPLWEHAMIKHTNFRRMNYRGTAPRRSLNEVMAEWGKGYDAVRTYAIAFTNMINASLTITGPALTAAIRQVDFEGLSGRIHFQADTGNRPGFLGMWVTSNPHPFTNTASTATTVTFARILELAQENATMITEYKQQAKRPMDLPPWNQVIANYTIPPTNYKNKWNVTTSTGMVSSSTQQLIIIPPGTGEPQVVVETEYAVAPFYCTQGCGGDDINEYDISQYQFGDCTDQEVCTCHPGYYGTTCDKMVCSCVFGHCNIPEVCICETGWEGNRCEIPICNTLDCGSNGACSAPETCKCDTGYIGTTCGHLLAAVIVGSLLGSIAFIIILVFLIKYILKKQRLIAALKNLDWLVKWDEVIIGDARALSFLSTAGDEFMQSNKNNMCTWRSQKCFVQQFNCVSLNVEDEALRYEVVRIKETRHNNLITFVGACLEYPCVGLLTEVAPKGSLEDMLSNESIKLGWDFRFSLLKDICRGMEFLHRSEIGCHGRLKSSNCLVDNRWTCKISGFGLPTLRYNGVRKLRPNMEDLPKSSELLWTAPELLSKAKRLDDVRSGSKAGDIYSFAILLTEMCTREEPYTNELSYLTVEDVLVLVVNKDAPQASEAKQVWFKNGGDTTKPFRPKIDDDSLPEEYAAKSGMRRLLDIAWGLNPDNRPTFRQMLDKLNEIYPIKGELIDNLVNMLEKYSSNLEVIVAERTKELVSEKAKTEQLLSQMLPKKVMEDLKHGKPVEAESFECVTIFFSDIVGFTKIAGDSTPLQIVDLLNDLYTCFDSILDNYDVYKVETIGDAYVVVSGLPIRNGNLHAGEIASMSLDLMSAIGDFKMRHMPDATLQLRIGMHSGPAVAGVVGLKMPRYCLFGDTVNTASRMESNSVALRIHMSEATATILQILTGYHLECRGQIEAKGKGKMTTYWLNGKDGFNKRLPGRELAASLSQHEFK</sequence>
<evidence type="ECO:0000256" key="10">
    <source>
        <dbReference type="ARBA" id="ARBA00023180"/>
    </source>
</evidence>
<dbReference type="Pfam" id="PF00211">
    <property type="entry name" value="Guanylate_cyc"/>
    <property type="match status" value="1"/>
</dbReference>
<comment type="subcellular location">
    <subcellularLocation>
        <location evidence="1">Membrane</location>
        <topology evidence="1">Single-pass type I membrane protein</topology>
    </subcellularLocation>
</comment>
<evidence type="ECO:0000256" key="17">
    <source>
        <dbReference type="SAM" id="SignalP"/>
    </source>
</evidence>
<dbReference type="InterPro" id="IPR001828">
    <property type="entry name" value="ANF_lig-bd_rcpt"/>
</dbReference>
<evidence type="ECO:0000313" key="22">
    <source>
        <dbReference type="Proteomes" id="UP000242188"/>
    </source>
</evidence>
<dbReference type="EMBL" id="NEDP02005424">
    <property type="protein sequence ID" value="OWF41088.1"/>
    <property type="molecule type" value="Genomic_DNA"/>
</dbReference>
<dbReference type="Gene3D" id="3.40.50.2300">
    <property type="match status" value="2"/>
</dbReference>
<keyword evidence="9 21" id="KW-0675">Receptor</keyword>
<dbReference type="EC" id="4.6.1.2" evidence="2 15"/>
<keyword evidence="12 15" id="KW-0141">cGMP biosynthesis</keyword>
<keyword evidence="22" id="KW-1185">Reference proteome</keyword>
<evidence type="ECO:0000256" key="5">
    <source>
        <dbReference type="ARBA" id="ARBA00022741"/>
    </source>
</evidence>
<dbReference type="GO" id="GO:0001653">
    <property type="term" value="F:peptide receptor activity"/>
    <property type="evidence" value="ECO:0007669"/>
    <property type="project" value="TreeGrafter"/>
</dbReference>
<dbReference type="Gene3D" id="1.10.510.10">
    <property type="entry name" value="Transferase(Phosphotransferase) domain 1"/>
    <property type="match status" value="1"/>
</dbReference>
<dbReference type="InterPro" id="IPR028082">
    <property type="entry name" value="Peripla_BP_I"/>
</dbReference>
<dbReference type="Gene3D" id="3.30.70.1230">
    <property type="entry name" value="Nucleotide cyclase"/>
    <property type="match status" value="1"/>
</dbReference>
<evidence type="ECO:0000256" key="16">
    <source>
        <dbReference type="SAM" id="Phobius"/>
    </source>
</evidence>
<evidence type="ECO:0000256" key="9">
    <source>
        <dbReference type="ARBA" id="ARBA00023170"/>
    </source>
</evidence>
<dbReference type="PANTHER" id="PTHR11920:SF501">
    <property type="entry name" value="GUANYLATE CYCLASE 32E"/>
    <property type="match status" value="1"/>
</dbReference>
<evidence type="ECO:0000256" key="7">
    <source>
        <dbReference type="ARBA" id="ARBA00023134"/>
    </source>
</evidence>
<evidence type="ECO:0000256" key="1">
    <source>
        <dbReference type="ARBA" id="ARBA00004479"/>
    </source>
</evidence>
<dbReference type="InterPro" id="IPR001054">
    <property type="entry name" value="A/G_cyclase"/>
</dbReference>
<feature type="domain" description="Guanylate cyclase" evidence="20">
    <location>
        <begin position="1492"/>
        <end position="1622"/>
    </location>
</feature>
<evidence type="ECO:0000256" key="11">
    <source>
        <dbReference type="ARBA" id="ARBA00023239"/>
    </source>
</evidence>
<keyword evidence="13" id="KW-1015">Disulfide bond</keyword>
<evidence type="ECO:0000256" key="15">
    <source>
        <dbReference type="RuleBase" id="RU003431"/>
    </source>
</evidence>
<dbReference type="InterPro" id="IPR011009">
    <property type="entry name" value="Kinase-like_dom_sf"/>
</dbReference>
<comment type="caution">
    <text evidence="13">Lacks conserved residue(s) required for the propagation of feature annotation.</text>
</comment>
<dbReference type="Proteomes" id="UP000242188">
    <property type="component" value="Unassembled WGS sequence"/>
</dbReference>
<comment type="catalytic activity">
    <reaction evidence="15">
        <text>GTP = 3',5'-cyclic GMP + diphosphate</text>
        <dbReference type="Rhea" id="RHEA:13665"/>
        <dbReference type="ChEBI" id="CHEBI:33019"/>
        <dbReference type="ChEBI" id="CHEBI:37565"/>
        <dbReference type="ChEBI" id="CHEBI:57746"/>
        <dbReference type="EC" id="4.6.1.2"/>
    </reaction>
</comment>
<keyword evidence="10" id="KW-0325">Glycoprotein</keyword>
<dbReference type="PROSITE" id="PS00452">
    <property type="entry name" value="GUANYLATE_CYCLASE_1"/>
    <property type="match status" value="1"/>
</dbReference>
<keyword evidence="7" id="KW-0342">GTP-binding</keyword>
<evidence type="ECO:0000313" key="21">
    <source>
        <dbReference type="EMBL" id="OWF41088.1"/>
    </source>
</evidence>
<dbReference type="Pfam" id="PF01094">
    <property type="entry name" value="ANF_receptor"/>
    <property type="match status" value="1"/>
</dbReference>
<dbReference type="FunFam" id="3.30.70.1230:FF:000004">
    <property type="entry name" value="Guanylate cyclase"/>
    <property type="match status" value="1"/>
</dbReference>
<feature type="signal peptide" evidence="17">
    <location>
        <begin position="1"/>
        <end position="27"/>
    </location>
</feature>
<evidence type="ECO:0000259" key="19">
    <source>
        <dbReference type="PROSITE" id="PS50026"/>
    </source>
</evidence>
<keyword evidence="5" id="KW-0547">Nucleotide-binding</keyword>
<keyword evidence="3 16" id="KW-0812">Transmembrane</keyword>
<evidence type="ECO:0000256" key="2">
    <source>
        <dbReference type="ARBA" id="ARBA00012202"/>
    </source>
</evidence>
<evidence type="ECO:0000256" key="4">
    <source>
        <dbReference type="ARBA" id="ARBA00022729"/>
    </source>
</evidence>
<dbReference type="SMART" id="SM00044">
    <property type="entry name" value="CYCc"/>
    <property type="match status" value="1"/>
</dbReference>
<dbReference type="GO" id="GO:0005886">
    <property type="term" value="C:plasma membrane"/>
    <property type="evidence" value="ECO:0007669"/>
    <property type="project" value="TreeGrafter"/>
</dbReference>
<comment type="caution">
    <text evidence="21">The sequence shown here is derived from an EMBL/GenBank/DDBJ whole genome shotgun (WGS) entry which is preliminary data.</text>
</comment>
<dbReference type="InterPro" id="IPR000719">
    <property type="entry name" value="Prot_kinase_dom"/>
</dbReference>